<evidence type="ECO:0000256" key="1">
    <source>
        <dbReference type="ARBA" id="ARBA00004177"/>
    </source>
</evidence>
<dbReference type="SMART" id="SM00404">
    <property type="entry name" value="PTPc_motif"/>
    <property type="match status" value="1"/>
</dbReference>
<comment type="similarity">
    <text evidence="3">Belongs to the protein-tyrosine phosphatase family.</text>
</comment>
<name>A0A6F9DQ22_9ASCI</name>
<comment type="function">
    <text evidence="10">Tyrosine-protein phosphatase targeted to sites of actin polymerization in response of varied extracellular stimuli. Has tyrosine phosphatase activity towards various tyrosyl phosphorylated substrates.</text>
</comment>
<dbReference type="InterPro" id="IPR025304">
    <property type="entry name" value="ALIX_V_dom"/>
</dbReference>
<dbReference type="PROSITE" id="PS51180">
    <property type="entry name" value="BRO1"/>
    <property type="match status" value="1"/>
</dbReference>
<feature type="compositionally biased region" description="Low complexity" evidence="13">
    <location>
        <begin position="1385"/>
        <end position="1400"/>
    </location>
</feature>
<dbReference type="InterPro" id="IPR029021">
    <property type="entry name" value="Prot-tyrosine_phosphatase-like"/>
</dbReference>
<dbReference type="InterPro" id="IPR003595">
    <property type="entry name" value="Tyr_Pase_cat"/>
</dbReference>
<keyword evidence="6" id="KW-0967">Endosome</keyword>
<dbReference type="PRINTS" id="PR00700">
    <property type="entry name" value="PRTYPHPHTASE"/>
</dbReference>
<dbReference type="GO" id="GO:0032456">
    <property type="term" value="P:endocytic recycling"/>
    <property type="evidence" value="ECO:0007669"/>
    <property type="project" value="TreeGrafter"/>
</dbReference>
<feature type="compositionally biased region" description="Polar residues" evidence="13">
    <location>
        <begin position="1423"/>
        <end position="1433"/>
    </location>
</feature>
<comment type="subcellular location">
    <subcellularLocation>
        <location evidence="2">Cytoplasm</location>
    </subcellularLocation>
    <subcellularLocation>
        <location evidence="1">Endosome</location>
    </subcellularLocation>
</comment>
<dbReference type="EC" id="3.1.3.48" evidence="4"/>
<keyword evidence="12" id="KW-0175">Coiled coil</keyword>
<accession>A0A6F9DQ22</accession>
<feature type="region of interest" description="Disordered" evidence="13">
    <location>
        <begin position="1454"/>
        <end position="1511"/>
    </location>
</feature>
<feature type="domain" description="Tyrosine specific protein phosphatases" evidence="15">
    <location>
        <begin position="1809"/>
        <end position="1887"/>
    </location>
</feature>
<evidence type="ECO:0000256" key="7">
    <source>
        <dbReference type="ARBA" id="ARBA00022801"/>
    </source>
</evidence>
<feature type="compositionally biased region" description="Polar residues" evidence="13">
    <location>
        <begin position="1469"/>
        <end position="1501"/>
    </location>
</feature>
<dbReference type="Gene3D" id="1.20.120.560">
    <property type="entry name" value="alix/aip1 in complex with the ypdl late domain"/>
    <property type="match status" value="1"/>
</dbReference>
<keyword evidence="8" id="KW-0904">Protein phosphatase</keyword>
<dbReference type="InterPro" id="IPR000242">
    <property type="entry name" value="PTP_cat"/>
</dbReference>
<feature type="region of interest" description="Disordered" evidence="13">
    <location>
        <begin position="1221"/>
        <end position="1438"/>
    </location>
</feature>
<dbReference type="InterPro" id="IPR000387">
    <property type="entry name" value="Tyr_Pase_dom"/>
</dbReference>
<evidence type="ECO:0000256" key="11">
    <source>
        <dbReference type="ARBA" id="ARBA00072470"/>
    </source>
</evidence>
<feature type="compositionally biased region" description="Polar residues" evidence="13">
    <location>
        <begin position="820"/>
        <end position="829"/>
    </location>
</feature>
<evidence type="ECO:0000256" key="2">
    <source>
        <dbReference type="ARBA" id="ARBA00004496"/>
    </source>
</evidence>
<dbReference type="SMART" id="SM01041">
    <property type="entry name" value="BRO1"/>
    <property type="match status" value="1"/>
</dbReference>
<keyword evidence="5" id="KW-0963">Cytoplasm</keyword>
<feature type="compositionally biased region" description="Polar residues" evidence="13">
    <location>
        <begin position="901"/>
        <end position="925"/>
    </location>
</feature>
<dbReference type="SUPFAM" id="SSF52799">
    <property type="entry name" value="(Phosphotyrosine protein) phosphatases II"/>
    <property type="match status" value="1"/>
</dbReference>
<dbReference type="GO" id="GO:0004725">
    <property type="term" value="F:protein tyrosine phosphatase activity"/>
    <property type="evidence" value="ECO:0007669"/>
    <property type="project" value="UniProtKB-EC"/>
</dbReference>
<evidence type="ECO:0000313" key="17">
    <source>
        <dbReference type="EMBL" id="CAB3265281.1"/>
    </source>
</evidence>
<dbReference type="GO" id="GO:0043328">
    <property type="term" value="P:protein transport to vacuole involved in ubiquitin-dependent protein catabolic process via the multivesicular body sorting pathway"/>
    <property type="evidence" value="ECO:0007669"/>
    <property type="project" value="TreeGrafter"/>
</dbReference>
<sequence length="2143" mass="236451">MEGVPRLPMLQIEMKDNHGNIDWMDTTPESAREELQEQIADQLRKHISEQYSDDPHKYDDCINKFLELQTSAYKVIGNPDSEGCNTLKKYYGQLHYMQSRFQFTGENALKCSFIWSDSFTGVYNQHNTFVFEQVAIIFNIGACYSHLGAMESRTSEEATKNACVHFKFAARFFQYLADHLDTTLSAETSQFMMKLFINTMLGQGQECLWEKSILDNRKDYVVAKISQQVVDYYKLASTSLSNSEATNCMGSSASKAWNKLLTFKIAYYSAITRFYLGCSSWDQEKYGEGESYLASALDFYQEAGKICKTLKSEIKGQVDDALKYTADVIVGKYNSVKKDNEFVYHDRVPDKATLAEIKGASLVKLVPLDPSDSSVAGPDIFAKLVPMEAHLAASSYSEEKAKLLRSVLSEVDDKDEILEQFKSAIELDPDKLIQVEEEDKLDPTLIEHCASLSVNQTPIKELTNAMKELSDRFMDIDSLIHDTFDIIEEEESQSEKVKDICGKTIESPDEIEGIKNELEVCRDVHSKAGQMNDQLHTVSSIHISNLKTVSDGLDAIKKHCDCKKMTALLNDTDYEDISLVKKLCNKVKEMENQRQSLVAQLRTQLEEDDVTSALVTNHGVEAEDLFKEELKKHDSTIEYIKLNLEAQRKILDGVTEVNVRYSRIRKLVDAHKEHVKTKMDQLLVSCDGYKKSVKRCQDGTDFFKDLLDKVKEANEKMTALHEKNSKLRKKLMEKLEAKKPPPRPSAPKPKQTTPAVPKIAAVPGLGLTASELSELADGMDDDFNDPAFLRFLQMSGGLPAGGLPTSLPAVSSLQPSATLPSMTLGNVSHNPMPPMSKVQQRMNQPPVTGPGPPKNQPHQFANHPAPTDPSLHQRNYQPPTGPGSFPNQQQHLGNNPPPTNLPISQPINYQPSTGSGPVLSQQHQFANHPPPANAPISQPNNYQPPSQGPMSPVEQASANLSHGAHTGLHTTNQPYSHHQTSASFQQVSSHHVPTSTIQHGSQVVGGQGVHQQQMPQQLPPRPHLPQQQQQQQQLPPPSHHQQIHQQQQQQQQQFRQQPHQQPISTHNPYLNQNTRPAYPNSPMSPPIHPGGVAPQTGAITQPLQSYVEHPQPSVFTGQHQHHPGMPQASGQLSGPPNPAFTQMTTSHGANQALNPRMQNVGVGQVHVQGIAPTAHQTQPTSVSYPSNQQSTNQHVYPAVSSPLPQTINNPSVMPRQQFQNQFPQTRQPARYPTPPSQQPHNSGAQRPSVPSHQPVSSTGVYGTQSAGQRPQGMIATNPAGHQTVPMAGQIMNRPPPNMVPGSAPPRIVSPGYGPGQGHVRAPAQNQVRPQQPNYGPLQNQQPVRPLNAPQQHIQPAVRPAQPAHGIVQQQQIRPVQQPVQPPQPQQQQQQRFQQAYTQQPTGQHQLVRPAQNVVPNPQQPVQTTHSSISSPYQGQPPAAVYATNSQTIQTPQNVVPKSQNYGSPPPRHQSPQTTSKPLEPTHNSAPNMVQTSQTQVLQPSATKPPPSTPFNKPLTPQVIGAAKANHLPEPMKPSADLAGLTYTPPSVLQPSISSTSADEILNASPETPIGGLPAQSNPMLVPVIVDDLEEAMIVRRFDDIPYKSEADLMQFKTDTEVYQKRVSSLLTKQPGTLCQLDKDWKQLSDLQEKHARQLSTAIGRCSSYKNRFQDILPFDQSRIVLKETKDDYINASLVDGISPFCPRFIATQSPLPSSSSDFWTMVHEHQVTLIVMLVSKNDVPKKCAKYWPDDRNVPQKHGPLCVTFTTSRVHGSYIERTFTLKHVKHSLPRSLTQLQYTAWPEHGLPASTPDLLSFMRTVSNFHVQQRNLQWPIVVHCEDGVSHTGTFCAAYLCVQELDAGQGIPQVLDVVNKMRQRRKFMLQEKAQLKFVYDLVYFHAVDLLRQRGVEIEKKSSQPTTPAQASPCHKIDGKTFDVFGSGALSTIRASVEKMTVRPSDKTAPPTTNPSDPSAPHFNVPNSAPLPLEPGTAPNAPADIATLIGNNMSDLVQGTIVPPNPAPAQSPSNDVTSPASVQPDIVSSCNDEGRLCDVTGRGEAPGQQPQLIGNSIDLGQQQASGLDGKPGDSLLQQLTPESFTLGASDVKERQKITKADFFRPKDAGSGLGAQVKANDPFADLDPLWGLKK</sequence>
<dbReference type="PROSITE" id="PS50056">
    <property type="entry name" value="TYR_PHOSPHATASE_2"/>
    <property type="match status" value="1"/>
</dbReference>
<feature type="region of interest" description="Disordered" evidence="13">
    <location>
        <begin position="1949"/>
        <end position="1994"/>
    </location>
</feature>
<evidence type="ECO:0000256" key="3">
    <source>
        <dbReference type="ARBA" id="ARBA00009580"/>
    </source>
</evidence>
<dbReference type="Gene3D" id="1.25.40.280">
    <property type="entry name" value="alix/aip1 like domains"/>
    <property type="match status" value="1"/>
</dbReference>
<feature type="coiled-coil region" evidence="12">
    <location>
        <begin position="703"/>
        <end position="730"/>
    </location>
</feature>
<feature type="compositionally biased region" description="Polar residues" evidence="13">
    <location>
        <begin position="968"/>
        <end position="997"/>
    </location>
</feature>
<organism evidence="17">
    <name type="scientific">Phallusia mammillata</name>
    <dbReference type="NCBI Taxonomy" id="59560"/>
    <lineage>
        <taxon>Eukaryota</taxon>
        <taxon>Metazoa</taxon>
        <taxon>Chordata</taxon>
        <taxon>Tunicata</taxon>
        <taxon>Ascidiacea</taxon>
        <taxon>Phlebobranchia</taxon>
        <taxon>Ascidiidae</taxon>
        <taxon>Phallusia</taxon>
    </lineage>
</organism>
<dbReference type="PROSITE" id="PS50055">
    <property type="entry name" value="TYR_PHOSPHATASE_PTP"/>
    <property type="match status" value="1"/>
</dbReference>
<feature type="compositionally biased region" description="Low complexity" evidence="13">
    <location>
        <begin position="1407"/>
        <end position="1422"/>
    </location>
</feature>
<feature type="domain" description="BRO1" evidence="16">
    <location>
        <begin position="8"/>
        <end position="418"/>
    </location>
</feature>
<evidence type="ECO:0000256" key="9">
    <source>
        <dbReference type="ARBA" id="ARBA00051722"/>
    </source>
</evidence>
<feature type="compositionally biased region" description="Low complexity" evidence="13">
    <location>
        <begin position="1368"/>
        <end position="1378"/>
    </location>
</feature>
<evidence type="ECO:0000256" key="4">
    <source>
        <dbReference type="ARBA" id="ARBA00013064"/>
    </source>
</evidence>
<feature type="region of interest" description="Disordered" evidence="13">
    <location>
        <begin position="2007"/>
        <end position="2032"/>
    </location>
</feature>
<dbReference type="PANTHER" id="PTHR23030:SF30">
    <property type="entry name" value="TYROSINE-PROTEIN PHOSPHATASE NON-RECEPTOR TYPE 23"/>
    <property type="match status" value="1"/>
</dbReference>
<feature type="compositionally biased region" description="Low complexity" evidence="13">
    <location>
        <begin position="1024"/>
        <end position="1062"/>
    </location>
</feature>
<dbReference type="PANTHER" id="PTHR23030">
    <property type="entry name" value="PCD6 INTERACTING PROTEIN-RELATED"/>
    <property type="match status" value="1"/>
</dbReference>
<dbReference type="InterPro" id="IPR004328">
    <property type="entry name" value="BRO1_dom"/>
</dbReference>
<dbReference type="FunFam" id="3.90.190.10:FF:000102">
    <property type="entry name" value="Receptor-type tyrosine-protein phosphatase"/>
    <property type="match status" value="1"/>
</dbReference>
<evidence type="ECO:0000259" key="16">
    <source>
        <dbReference type="PROSITE" id="PS51180"/>
    </source>
</evidence>
<dbReference type="GO" id="GO:0045022">
    <property type="term" value="P:early endosome to late endosome transport"/>
    <property type="evidence" value="ECO:0007669"/>
    <property type="project" value="TreeGrafter"/>
</dbReference>
<feature type="compositionally biased region" description="Polar residues" evidence="13">
    <location>
        <begin position="1238"/>
        <end position="1268"/>
    </location>
</feature>
<protein>
    <recommendedName>
        <fullName evidence="11">Tyrosine-protein phosphatase non-receptor type 20</fullName>
        <ecNumber evidence="4">3.1.3.48</ecNumber>
    </recommendedName>
</protein>
<feature type="compositionally biased region" description="Polar residues" evidence="13">
    <location>
        <begin position="1063"/>
        <end position="1075"/>
    </location>
</feature>
<dbReference type="EMBL" id="LR789419">
    <property type="protein sequence ID" value="CAB3265281.1"/>
    <property type="molecule type" value="mRNA"/>
</dbReference>
<dbReference type="Pfam" id="PF00102">
    <property type="entry name" value="Y_phosphatase"/>
    <property type="match status" value="1"/>
</dbReference>
<keyword evidence="7" id="KW-0378">Hydrolase</keyword>
<feature type="region of interest" description="Disordered" evidence="13">
    <location>
        <begin position="820"/>
        <end position="1097"/>
    </location>
</feature>
<evidence type="ECO:0000259" key="14">
    <source>
        <dbReference type="PROSITE" id="PS50055"/>
    </source>
</evidence>
<feature type="compositionally biased region" description="Polar residues" evidence="13">
    <location>
        <begin position="837"/>
        <end position="846"/>
    </location>
</feature>
<feature type="compositionally biased region" description="Polar residues" evidence="13">
    <location>
        <begin position="935"/>
        <end position="960"/>
    </location>
</feature>
<evidence type="ECO:0000256" key="13">
    <source>
        <dbReference type="SAM" id="MobiDB-lite"/>
    </source>
</evidence>
<evidence type="ECO:0000256" key="12">
    <source>
        <dbReference type="SAM" id="Coils"/>
    </source>
</evidence>
<evidence type="ECO:0000256" key="5">
    <source>
        <dbReference type="ARBA" id="ARBA00022490"/>
    </source>
</evidence>
<feature type="domain" description="Tyrosine-protein phosphatase" evidence="14">
    <location>
        <begin position="1636"/>
        <end position="1896"/>
    </location>
</feature>
<evidence type="ECO:0000259" key="15">
    <source>
        <dbReference type="PROSITE" id="PS50056"/>
    </source>
</evidence>
<keyword evidence="17" id="KW-0675">Receptor</keyword>
<evidence type="ECO:0000256" key="10">
    <source>
        <dbReference type="ARBA" id="ARBA00058215"/>
    </source>
</evidence>
<feature type="region of interest" description="Disordered" evidence="13">
    <location>
        <begin position="2112"/>
        <end position="2131"/>
    </location>
</feature>
<dbReference type="Pfam" id="PF03097">
    <property type="entry name" value="BRO1"/>
    <property type="match status" value="1"/>
</dbReference>
<feature type="coiled-coil region" evidence="12">
    <location>
        <begin position="580"/>
        <end position="607"/>
    </location>
</feature>
<gene>
    <name evidence="17" type="primary">Ptpn23</name>
</gene>
<dbReference type="SMART" id="SM00194">
    <property type="entry name" value="PTPc"/>
    <property type="match status" value="1"/>
</dbReference>
<feature type="compositionally biased region" description="Polar residues" evidence="13">
    <location>
        <begin position="1323"/>
        <end position="1353"/>
    </location>
</feature>
<proteinExistence type="evidence at transcript level"/>
<dbReference type="InterPro" id="IPR038499">
    <property type="entry name" value="BRO1_sf"/>
</dbReference>
<dbReference type="GO" id="GO:0005768">
    <property type="term" value="C:endosome"/>
    <property type="evidence" value="ECO:0007669"/>
    <property type="project" value="UniProtKB-SubCell"/>
</dbReference>
<comment type="catalytic activity">
    <reaction evidence="9">
        <text>O-phospho-L-tyrosyl-[protein] + H2O = L-tyrosyl-[protein] + phosphate</text>
        <dbReference type="Rhea" id="RHEA:10684"/>
        <dbReference type="Rhea" id="RHEA-COMP:10136"/>
        <dbReference type="Rhea" id="RHEA-COMP:20101"/>
        <dbReference type="ChEBI" id="CHEBI:15377"/>
        <dbReference type="ChEBI" id="CHEBI:43474"/>
        <dbReference type="ChEBI" id="CHEBI:46858"/>
        <dbReference type="ChEBI" id="CHEBI:61978"/>
        <dbReference type="EC" id="3.1.3.48"/>
    </reaction>
</comment>
<dbReference type="Pfam" id="PF13949">
    <property type="entry name" value="ALIX_LYPXL_bnd"/>
    <property type="match status" value="1"/>
</dbReference>
<feature type="region of interest" description="Disordered" evidence="13">
    <location>
        <begin position="1113"/>
        <end position="1135"/>
    </location>
</feature>
<reference evidence="17" key="1">
    <citation type="submission" date="2020-04" db="EMBL/GenBank/DDBJ databases">
        <authorList>
            <person name="Neveu A P."/>
        </authorList>
    </citation>
    <scope>NUCLEOTIDE SEQUENCE</scope>
    <source>
        <tissue evidence="17">Whole embryo</tissue>
    </source>
</reference>
<dbReference type="Gene3D" id="3.90.190.10">
    <property type="entry name" value="Protein tyrosine phosphatase superfamily"/>
    <property type="match status" value="1"/>
</dbReference>
<evidence type="ECO:0000256" key="8">
    <source>
        <dbReference type="ARBA" id="ARBA00022912"/>
    </source>
</evidence>
<dbReference type="Gene3D" id="1.20.140.50">
    <property type="entry name" value="alix/aip1 like domains"/>
    <property type="match status" value="1"/>
</dbReference>
<evidence type="ECO:0000256" key="6">
    <source>
        <dbReference type="ARBA" id="ARBA00022753"/>
    </source>
</evidence>